<dbReference type="InterPro" id="IPR045054">
    <property type="entry name" value="P4HA-like"/>
</dbReference>
<dbReference type="PANTHER" id="PTHR10869:SF246">
    <property type="entry name" value="TRANSMEMBRANE PROLYL 4-HYDROXYLASE"/>
    <property type="match status" value="1"/>
</dbReference>
<keyword evidence="4" id="KW-0560">Oxidoreductase</keyword>
<dbReference type="Proteomes" id="UP000023541">
    <property type="component" value="Unassembled WGS sequence"/>
</dbReference>
<comment type="cofactor">
    <cofactor evidence="1">
        <name>L-ascorbate</name>
        <dbReference type="ChEBI" id="CHEBI:38290"/>
    </cofactor>
</comment>
<evidence type="ECO:0000256" key="1">
    <source>
        <dbReference type="ARBA" id="ARBA00001961"/>
    </source>
</evidence>
<dbReference type="SMART" id="SM00702">
    <property type="entry name" value="P4Hc"/>
    <property type="match status" value="1"/>
</dbReference>
<reference evidence="7 8" key="1">
    <citation type="submission" date="2014-04" db="EMBL/GenBank/DDBJ databases">
        <title>Aquimarina sp. 22II-S11-z7 Genome Sequencing.</title>
        <authorList>
            <person name="Lai Q."/>
        </authorList>
    </citation>
    <scope>NUCLEOTIDE SEQUENCE [LARGE SCALE GENOMIC DNA]</scope>
    <source>
        <strain evidence="7 8">22II-S11-z7</strain>
    </source>
</reference>
<proteinExistence type="predicted"/>
<dbReference type="GO" id="GO:0005506">
    <property type="term" value="F:iron ion binding"/>
    <property type="evidence" value="ECO:0007669"/>
    <property type="project" value="InterPro"/>
</dbReference>
<evidence type="ECO:0000313" key="8">
    <source>
        <dbReference type="Proteomes" id="UP000023541"/>
    </source>
</evidence>
<evidence type="ECO:0000256" key="5">
    <source>
        <dbReference type="ARBA" id="ARBA00023004"/>
    </source>
</evidence>
<dbReference type="AlphaFoldDB" id="A0A023C1G5"/>
<dbReference type="Pfam" id="PF13640">
    <property type="entry name" value="2OG-FeII_Oxy_3"/>
    <property type="match status" value="1"/>
</dbReference>
<keyword evidence="3" id="KW-0223">Dioxygenase</keyword>
<sequence>MKQSVAKILEKDKIVCIDGFVPASMCVTILEELEYSFWKRSAVIDPRRYKSHLSNTRISKSADQELFTDILIGVVKKIEEDITSLFDVEPNKLEQWQATKYAKHGKFDYHYDSGAWGEHYAGERKKTYLLYLNTPKKGGATHFKNLDIKVKPKQGRLLVWDNLLPDGNCNYDMLHAGLPIINGKKTTLVTWERQKAIR</sequence>
<feature type="domain" description="Prolyl 4-hydroxylase alpha subunit" evidence="6">
    <location>
        <begin position="12"/>
        <end position="193"/>
    </location>
</feature>
<evidence type="ECO:0000259" key="6">
    <source>
        <dbReference type="SMART" id="SM00702"/>
    </source>
</evidence>
<dbReference type="EMBL" id="AQRA01000001">
    <property type="protein sequence ID" value="EZH75783.1"/>
    <property type="molecule type" value="Genomic_DNA"/>
</dbReference>
<dbReference type="STRING" id="1317122.ATO12_03070"/>
<organism evidence="7 8">
    <name type="scientific">Aquimarina atlantica</name>
    <dbReference type="NCBI Taxonomy" id="1317122"/>
    <lineage>
        <taxon>Bacteria</taxon>
        <taxon>Pseudomonadati</taxon>
        <taxon>Bacteroidota</taxon>
        <taxon>Flavobacteriia</taxon>
        <taxon>Flavobacteriales</taxon>
        <taxon>Flavobacteriaceae</taxon>
        <taxon>Aquimarina</taxon>
    </lineage>
</organism>
<accession>A0A023C1G5</accession>
<dbReference type="Gene3D" id="2.60.120.620">
    <property type="entry name" value="q2cbj1_9rhob like domain"/>
    <property type="match status" value="1"/>
</dbReference>
<dbReference type="OrthoDB" id="269774at2"/>
<dbReference type="eggNOG" id="COG3751">
    <property type="taxonomic scope" value="Bacteria"/>
</dbReference>
<dbReference type="PANTHER" id="PTHR10869">
    <property type="entry name" value="PROLYL 4-HYDROXYLASE ALPHA SUBUNIT"/>
    <property type="match status" value="1"/>
</dbReference>
<dbReference type="RefSeq" id="WP_051575571.1">
    <property type="nucleotide sequence ID" value="NZ_AQRA01000001.1"/>
</dbReference>
<evidence type="ECO:0000256" key="3">
    <source>
        <dbReference type="ARBA" id="ARBA00022964"/>
    </source>
</evidence>
<evidence type="ECO:0000313" key="7">
    <source>
        <dbReference type="EMBL" id="EZH75783.1"/>
    </source>
</evidence>
<keyword evidence="2" id="KW-0479">Metal-binding</keyword>
<dbReference type="GO" id="GO:0004656">
    <property type="term" value="F:procollagen-proline 4-dioxygenase activity"/>
    <property type="evidence" value="ECO:0007669"/>
    <property type="project" value="TreeGrafter"/>
</dbReference>
<keyword evidence="8" id="KW-1185">Reference proteome</keyword>
<protein>
    <recommendedName>
        <fullName evidence="6">Prolyl 4-hydroxylase alpha subunit domain-containing protein</fullName>
    </recommendedName>
</protein>
<evidence type="ECO:0000256" key="4">
    <source>
        <dbReference type="ARBA" id="ARBA00023002"/>
    </source>
</evidence>
<dbReference type="InterPro" id="IPR006620">
    <property type="entry name" value="Pro_4_hyd_alph"/>
</dbReference>
<keyword evidence="5" id="KW-0408">Iron</keyword>
<gene>
    <name evidence="7" type="ORF">ATO12_03070</name>
</gene>
<comment type="caution">
    <text evidence="7">The sequence shown here is derived from an EMBL/GenBank/DDBJ whole genome shotgun (WGS) entry which is preliminary data.</text>
</comment>
<evidence type="ECO:0000256" key="2">
    <source>
        <dbReference type="ARBA" id="ARBA00022723"/>
    </source>
</evidence>
<name>A0A023C1G5_9FLAO</name>
<dbReference type="GO" id="GO:0031418">
    <property type="term" value="F:L-ascorbic acid binding"/>
    <property type="evidence" value="ECO:0007669"/>
    <property type="project" value="InterPro"/>
</dbReference>
<dbReference type="InterPro" id="IPR044862">
    <property type="entry name" value="Pro_4_hyd_alph_FE2OG_OXY"/>
</dbReference>